<accession>A0A4Z2F925</accession>
<proteinExistence type="predicted"/>
<organism evidence="2 3">
    <name type="scientific">Liparis tanakae</name>
    <name type="common">Tanaka's snailfish</name>
    <dbReference type="NCBI Taxonomy" id="230148"/>
    <lineage>
        <taxon>Eukaryota</taxon>
        <taxon>Metazoa</taxon>
        <taxon>Chordata</taxon>
        <taxon>Craniata</taxon>
        <taxon>Vertebrata</taxon>
        <taxon>Euteleostomi</taxon>
        <taxon>Actinopterygii</taxon>
        <taxon>Neopterygii</taxon>
        <taxon>Teleostei</taxon>
        <taxon>Neoteleostei</taxon>
        <taxon>Acanthomorphata</taxon>
        <taxon>Eupercaria</taxon>
        <taxon>Perciformes</taxon>
        <taxon>Cottioidei</taxon>
        <taxon>Cottales</taxon>
        <taxon>Liparidae</taxon>
        <taxon>Liparis</taxon>
    </lineage>
</organism>
<keyword evidence="3" id="KW-1185">Reference proteome</keyword>
<dbReference type="EMBL" id="SRLO01001458">
    <property type="protein sequence ID" value="TNN37678.1"/>
    <property type="molecule type" value="Genomic_DNA"/>
</dbReference>
<gene>
    <name evidence="2" type="ORF">EYF80_052163</name>
</gene>
<dbReference type="Proteomes" id="UP000314294">
    <property type="component" value="Unassembled WGS sequence"/>
</dbReference>
<reference evidence="2 3" key="1">
    <citation type="submission" date="2019-03" db="EMBL/GenBank/DDBJ databases">
        <title>First draft genome of Liparis tanakae, snailfish: a comprehensive survey of snailfish specific genes.</title>
        <authorList>
            <person name="Kim W."/>
            <person name="Song I."/>
            <person name="Jeong J.-H."/>
            <person name="Kim D."/>
            <person name="Kim S."/>
            <person name="Ryu S."/>
            <person name="Song J.Y."/>
            <person name="Lee S.K."/>
        </authorList>
    </citation>
    <scope>NUCLEOTIDE SEQUENCE [LARGE SCALE GENOMIC DNA]</scope>
    <source>
        <tissue evidence="2">Muscle</tissue>
    </source>
</reference>
<feature type="compositionally biased region" description="Acidic residues" evidence="1">
    <location>
        <begin position="31"/>
        <end position="51"/>
    </location>
</feature>
<sequence>MRLMGIPVQLNLSSELPTCENESAVGPRRDEEEEEEEEAEEEEEEEEEEDSTEWHSGNNLLNLLLHLPAATTRPDPHPVGEH</sequence>
<dbReference type="AlphaFoldDB" id="A0A4Z2F925"/>
<protein>
    <submittedName>
        <fullName evidence="2">Uncharacterized protein</fullName>
    </submittedName>
</protein>
<feature type="compositionally biased region" description="Low complexity" evidence="1">
    <location>
        <begin position="58"/>
        <end position="67"/>
    </location>
</feature>
<comment type="caution">
    <text evidence="2">The sequence shown here is derived from an EMBL/GenBank/DDBJ whole genome shotgun (WGS) entry which is preliminary data.</text>
</comment>
<evidence type="ECO:0000256" key="1">
    <source>
        <dbReference type="SAM" id="MobiDB-lite"/>
    </source>
</evidence>
<evidence type="ECO:0000313" key="2">
    <source>
        <dbReference type="EMBL" id="TNN37678.1"/>
    </source>
</evidence>
<name>A0A4Z2F925_9TELE</name>
<evidence type="ECO:0000313" key="3">
    <source>
        <dbReference type="Proteomes" id="UP000314294"/>
    </source>
</evidence>
<feature type="region of interest" description="Disordered" evidence="1">
    <location>
        <begin position="1"/>
        <end position="82"/>
    </location>
</feature>